<organism evidence="1 2">
    <name type="scientific">Diversispora eburnea</name>
    <dbReference type="NCBI Taxonomy" id="1213867"/>
    <lineage>
        <taxon>Eukaryota</taxon>
        <taxon>Fungi</taxon>
        <taxon>Fungi incertae sedis</taxon>
        <taxon>Mucoromycota</taxon>
        <taxon>Glomeromycotina</taxon>
        <taxon>Glomeromycetes</taxon>
        <taxon>Diversisporales</taxon>
        <taxon>Diversisporaceae</taxon>
        <taxon>Diversispora</taxon>
    </lineage>
</organism>
<gene>
    <name evidence="1" type="ORF">DEBURN_LOCUS1287</name>
</gene>
<evidence type="ECO:0000313" key="1">
    <source>
        <dbReference type="EMBL" id="CAG8439075.1"/>
    </source>
</evidence>
<accession>A0A9N8V5U2</accession>
<dbReference type="EMBL" id="CAJVPK010000055">
    <property type="protein sequence ID" value="CAG8439075.1"/>
    <property type="molecule type" value="Genomic_DNA"/>
</dbReference>
<comment type="caution">
    <text evidence="1">The sequence shown here is derived from an EMBL/GenBank/DDBJ whole genome shotgun (WGS) entry which is preliminary data.</text>
</comment>
<dbReference type="AlphaFoldDB" id="A0A9N8V5U2"/>
<name>A0A9N8V5U2_9GLOM</name>
<proteinExistence type="predicted"/>
<keyword evidence="2" id="KW-1185">Reference proteome</keyword>
<sequence length="865" mass="99284">MFEDINNSAGTSTENMINYDHWEEVVESISNPMLITREMLLTARISDQKDEVFGSEKNFQEYFQQKLKTNKYSLLIDRKVTMAELEIIVNDGLKLPDLLIPYHSDLKALNDKKDIETRKLEKKLQDDMNIINKIACKILEETYKIFEKFISLEQEEENSIIDDKTVKRINQSYNGIQTEIYEAISYIDHTQWNDYKARFIFAQNYSSNNLISNNSITHEPIENTIVDIFSEKDIFSLIDKYTKNTNDQRIIKRLTNYVKGGSSNVDDIVQGVKDRAKKIKDNEFVQEILKNTGDNSEYIIQQFHKCYQDWKKTKFPKIINSIIQKHVDGINRKSDQIFETKREQIYKKNFQSICDQIESNCSTGNLLKVLGVKITDVAISDREDIVEEFHTKLSKIVSMTSCEEQHTIHKCHGSTCPIVCYVKNCEEICENSDHLHAFGKIVNHICGTCHFRCDKCNKKCQKTNRHDAGHDCSTDHKCHAKCQFTNSDTHFGWNLPECNLFADHEGMHRCIQMHSCEAPCVHADKKNCQKRCAKNALHPTTEKHLCEVKEHYCGAPCSLNVKTHGGHKCQNTCIIPCDEEHTVHKCQGEMCPIKCSFENCKRFCESLDHLHALKENANHICGNCKSNCVKVFGHQEKSGNETHLCESNNHYCGAPCSLIIDTINGKYHCPNICILTCEKEHTLHRCLRKKCPIKCSIEGCEKYCENSDHLHALDKKMDHLCRCNARCFYMGKENCLYKCAKLLGHEDKTHLCESNNHFCGAQCSLLIDTPNEIYKCNGVCNLACEKEHTTHKCQSDKCPVECGIKDCGNPCNFDHFHGFEQIVNHLCGNCRNTCANTLCHRGDHLCKAKKHYCGVQCTSSDNSLS</sequence>
<dbReference type="OrthoDB" id="2388458at2759"/>
<protein>
    <submittedName>
        <fullName evidence="1">4375_t:CDS:1</fullName>
    </submittedName>
</protein>
<reference evidence="1" key="1">
    <citation type="submission" date="2021-06" db="EMBL/GenBank/DDBJ databases">
        <authorList>
            <person name="Kallberg Y."/>
            <person name="Tangrot J."/>
            <person name="Rosling A."/>
        </authorList>
    </citation>
    <scope>NUCLEOTIDE SEQUENCE</scope>
    <source>
        <strain evidence="1">AZ414A</strain>
    </source>
</reference>
<evidence type="ECO:0000313" key="2">
    <source>
        <dbReference type="Proteomes" id="UP000789706"/>
    </source>
</evidence>
<dbReference type="Proteomes" id="UP000789706">
    <property type="component" value="Unassembled WGS sequence"/>
</dbReference>